<protein>
    <recommendedName>
        <fullName evidence="4">Methyltransferase</fullName>
    </recommendedName>
</protein>
<reference evidence="2" key="1">
    <citation type="submission" date="2023-06" db="EMBL/GenBank/DDBJ databases">
        <title>Conoideocrella luteorostrata (Hypocreales: Clavicipitaceae), a potential biocontrol fungus for elongate hemlock scale in United States Christmas tree production areas.</title>
        <authorList>
            <person name="Barrett H."/>
            <person name="Lovett B."/>
            <person name="Macias A.M."/>
            <person name="Stajich J.E."/>
            <person name="Kasson M.T."/>
        </authorList>
    </citation>
    <scope>NUCLEOTIDE SEQUENCE</scope>
    <source>
        <strain evidence="2">ARSEF 14590</strain>
    </source>
</reference>
<evidence type="ECO:0000313" key="3">
    <source>
        <dbReference type="Proteomes" id="UP001251528"/>
    </source>
</evidence>
<organism evidence="2 3">
    <name type="scientific">Conoideocrella luteorostrata</name>
    <dbReference type="NCBI Taxonomy" id="1105319"/>
    <lineage>
        <taxon>Eukaryota</taxon>
        <taxon>Fungi</taxon>
        <taxon>Dikarya</taxon>
        <taxon>Ascomycota</taxon>
        <taxon>Pezizomycotina</taxon>
        <taxon>Sordariomycetes</taxon>
        <taxon>Hypocreomycetidae</taxon>
        <taxon>Hypocreales</taxon>
        <taxon>Clavicipitaceae</taxon>
        <taxon>Conoideocrella</taxon>
    </lineage>
</organism>
<keyword evidence="3" id="KW-1185">Reference proteome</keyword>
<comment type="caution">
    <text evidence="2">The sequence shown here is derived from an EMBL/GenBank/DDBJ whole genome shotgun (WGS) entry which is preliminary data.</text>
</comment>
<evidence type="ECO:0000313" key="2">
    <source>
        <dbReference type="EMBL" id="KAK2593004.1"/>
    </source>
</evidence>
<dbReference type="Proteomes" id="UP001251528">
    <property type="component" value="Unassembled WGS sequence"/>
</dbReference>
<dbReference type="EMBL" id="JASWJB010000233">
    <property type="protein sequence ID" value="KAK2593004.1"/>
    <property type="molecule type" value="Genomic_DNA"/>
</dbReference>
<gene>
    <name evidence="2" type="ORF">QQS21_009294</name>
</gene>
<dbReference type="InterPro" id="IPR044053">
    <property type="entry name" value="AsaB-like"/>
</dbReference>
<evidence type="ECO:0008006" key="4">
    <source>
        <dbReference type="Google" id="ProtNLM"/>
    </source>
</evidence>
<dbReference type="GO" id="GO:0016491">
    <property type="term" value="F:oxidoreductase activity"/>
    <property type="evidence" value="ECO:0007669"/>
    <property type="project" value="InterPro"/>
</dbReference>
<dbReference type="PANTHER" id="PTHR34598">
    <property type="entry name" value="BLL6449 PROTEIN"/>
    <property type="match status" value="1"/>
</dbReference>
<comment type="similarity">
    <text evidence="1">Belongs to the asaB hydroxylase/desaturase family.</text>
</comment>
<accession>A0AAJ0CHD7</accession>
<dbReference type="PANTHER" id="PTHR34598:SF3">
    <property type="entry name" value="OXIDOREDUCTASE AN1597"/>
    <property type="match status" value="1"/>
</dbReference>
<dbReference type="AlphaFoldDB" id="A0AAJ0CHD7"/>
<evidence type="ECO:0000256" key="1">
    <source>
        <dbReference type="ARBA" id="ARBA00023604"/>
    </source>
</evidence>
<name>A0AAJ0CHD7_9HYPO</name>
<proteinExistence type="inferred from homology"/>
<dbReference type="NCBIfam" id="NF041278">
    <property type="entry name" value="CmcJ_NvfI_EfuI"/>
    <property type="match status" value="1"/>
</dbReference>
<sequence length="312" mass="35243">MSMSETNFAASGSLNSKLWSKTKPFEHVPWQFPSQTEGTIRFLGPTKDGKDAMLNFKKGEEDQTNLGPCLEKRVTVTDLRHFEPQTTLASEGIQWTCRPSALSEDKLSGTPVEVKEFISGTYYDECAELVKEITGAARAIAYHYRHRRIEEDTNIHDTHNMSTKPVTYFHVDNDDRTATESLRSVLGDTEADSVLSHNKRWGIVNVWRPIGDVVKQWPLALASSRGCETAPIYTRNNYKSHFTALKHSPHLCFYYVSNLKPDEALLFVNYYSGGKDTPALRIAHGAFEDHNAPEGVPGRRSIEVRCLVLYED</sequence>